<comment type="caution">
    <text evidence="1">The sequence shown here is derived from an EMBL/GenBank/DDBJ whole genome shotgun (WGS) entry which is preliminary data.</text>
</comment>
<protein>
    <submittedName>
        <fullName evidence="1">Uncharacterized protein</fullName>
    </submittedName>
</protein>
<organism evidence="1 2">
    <name type="scientific">Streptomyces chengmaiensis</name>
    <dbReference type="NCBI Taxonomy" id="3040919"/>
    <lineage>
        <taxon>Bacteria</taxon>
        <taxon>Bacillati</taxon>
        <taxon>Actinomycetota</taxon>
        <taxon>Actinomycetes</taxon>
        <taxon>Kitasatosporales</taxon>
        <taxon>Streptomycetaceae</taxon>
        <taxon>Streptomyces</taxon>
    </lineage>
</organism>
<keyword evidence="2" id="KW-1185">Reference proteome</keyword>
<dbReference type="RefSeq" id="WP_279933093.1">
    <property type="nucleotide sequence ID" value="NZ_JARWBG010000081.1"/>
</dbReference>
<reference evidence="1 2" key="1">
    <citation type="submission" date="2023-04" db="EMBL/GenBank/DDBJ databases">
        <title>Streptomyces chengmaiensis sp. nov. isolated from the stem of mangrove plant in Hainan.</title>
        <authorList>
            <person name="Huang X."/>
            <person name="Zhou S."/>
            <person name="Chu X."/>
            <person name="Xie Y."/>
            <person name="Lin Y."/>
        </authorList>
    </citation>
    <scope>NUCLEOTIDE SEQUENCE [LARGE SCALE GENOMIC DNA]</scope>
    <source>
        <strain evidence="1 2">HNM0663</strain>
    </source>
</reference>
<evidence type="ECO:0000313" key="2">
    <source>
        <dbReference type="Proteomes" id="UP001223144"/>
    </source>
</evidence>
<gene>
    <name evidence="1" type="ORF">QCN29_34330</name>
</gene>
<accession>A0ABT6HZJ8</accession>
<name>A0ABT6HZJ8_9ACTN</name>
<sequence>MPTAVRSCPHCDQSVTVVALLAAQEAARPAITNCVTDMGSLRRLQ</sequence>
<evidence type="ECO:0000313" key="1">
    <source>
        <dbReference type="EMBL" id="MDH2393752.1"/>
    </source>
</evidence>
<dbReference type="Proteomes" id="UP001223144">
    <property type="component" value="Unassembled WGS sequence"/>
</dbReference>
<proteinExistence type="predicted"/>
<dbReference type="EMBL" id="JARWBG010000081">
    <property type="protein sequence ID" value="MDH2393752.1"/>
    <property type="molecule type" value="Genomic_DNA"/>
</dbReference>